<feature type="compositionally biased region" description="Gly residues" evidence="1">
    <location>
        <begin position="481"/>
        <end position="499"/>
    </location>
</feature>
<proteinExistence type="predicted"/>
<dbReference type="Proteomes" id="UP000310108">
    <property type="component" value="Unassembled WGS sequence"/>
</dbReference>
<accession>A0A4U6X4A8</accession>
<sequence>MLYLVHVVVRARLAVARVLRQLLPPAELLQHAGAAAEGRRGIGARGDALERVGERGESAAGGLCVEGERLPVDVVDGVAGQVVARVVLALAGEDGRGRDAELDETGVVGPGVELGVRDHLAVGLEVVGQQLGPDAAVVVRRELVDGVGRRDHVVVEVVLDLVGLLRAEVLGVVVRAHQAGLFGRPPREADLVGEPAVLLDGSHQLQQAGGAGAVVVDAGTLEHAVEMGPEHDDLVRVALLGLGNDVPRLALLKDGVDDERHGDLVALGEGGAPGLARLERDDAQGHEEANVLGAERGLDDVVAGDLVVQDHAEGAGGLCVLDLVGDGADAALDEGELSGGVDALERRGQAPGAVLVVDGDVDEGRGDAARQGGGGVVLGADDDDVHAVRARDGDGVGLLKGVVERLEPGVHLLGETRLGALQDEVDRGLVSRRAKGASAAVVAADLVQVPENALKPCAKEPDSLDGLDVGLDLVGSEKIDGQGGRSHRQGGGGGGKFKL</sequence>
<evidence type="ECO:0000313" key="3">
    <source>
        <dbReference type="Proteomes" id="UP000310108"/>
    </source>
</evidence>
<keyword evidence="3" id="KW-1185">Reference proteome</keyword>
<evidence type="ECO:0000313" key="2">
    <source>
        <dbReference type="EMBL" id="TKW49854.1"/>
    </source>
</evidence>
<gene>
    <name evidence="2" type="ORF">CTA1_11184</name>
</gene>
<organism evidence="2 3">
    <name type="scientific">Colletotrichum tanaceti</name>
    <dbReference type="NCBI Taxonomy" id="1306861"/>
    <lineage>
        <taxon>Eukaryota</taxon>
        <taxon>Fungi</taxon>
        <taxon>Dikarya</taxon>
        <taxon>Ascomycota</taxon>
        <taxon>Pezizomycotina</taxon>
        <taxon>Sordariomycetes</taxon>
        <taxon>Hypocreomycetidae</taxon>
        <taxon>Glomerellales</taxon>
        <taxon>Glomerellaceae</taxon>
        <taxon>Colletotrichum</taxon>
        <taxon>Colletotrichum destructivum species complex</taxon>
    </lineage>
</organism>
<evidence type="ECO:0000256" key="1">
    <source>
        <dbReference type="SAM" id="MobiDB-lite"/>
    </source>
</evidence>
<reference evidence="2 3" key="1">
    <citation type="journal article" date="2019" name="PLoS ONE">
        <title>Comparative genome analysis indicates high evolutionary potential of pathogenicity genes in Colletotrichum tanaceti.</title>
        <authorList>
            <person name="Lelwala R.V."/>
            <person name="Korhonen P.K."/>
            <person name="Young N.D."/>
            <person name="Scott J.B."/>
            <person name="Ades P.A."/>
            <person name="Gasser R.B."/>
            <person name="Taylor P.W.J."/>
        </authorList>
    </citation>
    <scope>NUCLEOTIDE SEQUENCE [LARGE SCALE GENOMIC DNA]</scope>
    <source>
        <strain evidence="2">BRIP57314</strain>
    </source>
</reference>
<name>A0A4U6X4A8_9PEZI</name>
<protein>
    <submittedName>
        <fullName evidence="2">Uncharacterized protein</fullName>
    </submittedName>
</protein>
<comment type="caution">
    <text evidence="2">The sequence shown here is derived from an EMBL/GenBank/DDBJ whole genome shotgun (WGS) entry which is preliminary data.</text>
</comment>
<dbReference type="EMBL" id="PJEX01000471">
    <property type="protein sequence ID" value="TKW49854.1"/>
    <property type="molecule type" value="Genomic_DNA"/>
</dbReference>
<feature type="region of interest" description="Disordered" evidence="1">
    <location>
        <begin position="476"/>
        <end position="499"/>
    </location>
</feature>
<dbReference type="AlphaFoldDB" id="A0A4U6X4A8"/>